<evidence type="ECO:0000256" key="1">
    <source>
        <dbReference type="SAM" id="MobiDB-lite"/>
    </source>
</evidence>
<keyword evidence="3" id="KW-1185">Reference proteome</keyword>
<feature type="region of interest" description="Disordered" evidence="1">
    <location>
        <begin position="1"/>
        <end position="20"/>
    </location>
</feature>
<evidence type="ECO:0000313" key="2">
    <source>
        <dbReference type="EMBL" id="CUA69140.1"/>
    </source>
</evidence>
<name>A0A0K6FS91_9AGAM</name>
<sequence length="219" mass="25237">MARSHRTQETRATRHAQGHKVPLRPRSVICIPENTVTTQDFDCHRREVHTVISTLGSRVGALENTIAAALPVVAEARLLWMENAILRDPKKLGTTRRALCEYYGHPRYETYTRRIRTRACYFGVTLEDLEYLQERLDSLGTQSAKQETLLISPFGGANETGDKTMVEAYRWDTKHGAYARRIWRLCYESAYSVDEDWMLPVPTPDNPTLAEKIRGWFHE</sequence>
<proteinExistence type="predicted"/>
<feature type="compositionally biased region" description="Basic and acidic residues" evidence="1">
    <location>
        <begin position="1"/>
        <end position="12"/>
    </location>
</feature>
<protein>
    <submittedName>
        <fullName evidence="2">Uncharacterized protein</fullName>
    </submittedName>
</protein>
<evidence type="ECO:0000313" key="3">
    <source>
        <dbReference type="Proteomes" id="UP000044841"/>
    </source>
</evidence>
<reference evidence="2 3" key="1">
    <citation type="submission" date="2015-07" db="EMBL/GenBank/DDBJ databases">
        <authorList>
            <person name="Noorani M."/>
        </authorList>
    </citation>
    <scope>NUCLEOTIDE SEQUENCE [LARGE SCALE GENOMIC DNA]</scope>
    <source>
        <strain evidence="2">BBA 69670</strain>
    </source>
</reference>
<gene>
    <name evidence="2" type="ORF">RSOLAG22IIIB_03818</name>
</gene>
<dbReference type="EMBL" id="CYGV01000668">
    <property type="protein sequence ID" value="CUA69140.1"/>
    <property type="molecule type" value="Genomic_DNA"/>
</dbReference>
<dbReference type="AlphaFoldDB" id="A0A0K6FS91"/>
<organism evidence="2 3">
    <name type="scientific">Rhizoctonia solani</name>
    <dbReference type="NCBI Taxonomy" id="456999"/>
    <lineage>
        <taxon>Eukaryota</taxon>
        <taxon>Fungi</taxon>
        <taxon>Dikarya</taxon>
        <taxon>Basidiomycota</taxon>
        <taxon>Agaricomycotina</taxon>
        <taxon>Agaricomycetes</taxon>
        <taxon>Cantharellales</taxon>
        <taxon>Ceratobasidiaceae</taxon>
        <taxon>Rhizoctonia</taxon>
    </lineage>
</organism>
<accession>A0A0K6FS91</accession>
<dbReference type="Proteomes" id="UP000044841">
    <property type="component" value="Unassembled WGS sequence"/>
</dbReference>